<protein>
    <recommendedName>
        <fullName evidence="1">Tetrahydrofolate dehydrogenase/cyclohydrolase catalytic domain-containing protein</fullName>
    </recommendedName>
</protein>
<reference evidence="2" key="1">
    <citation type="submission" date="2021-02" db="EMBL/GenBank/DDBJ databases">
        <authorList>
            <person name="Nowell W R."/>
        </authorList>
    </citation>
    <scope>NUCLEOTIDE SEQUENCE</scope>
</reference>
<dbReference type="Pfam" id="PF00763">
    <property type="entry name" value="THF_DHG_CYH"/>
    <property type="match status" value="1"/>
</dbReference>
<dbReference type="SUPFAM" id="SSF53223">
    <property type="entry name" value="Aminoacid dehydrogenase-like, N-terminal domain"/>
    <property type="match status" value="1"/>
</dbReference>
<dbReference type="Gene3D" id="3.40.50.10860">
    <property type="entry name" value="Leucine Dehydrogenase, chain A, domain 1"/>
    <property type="match status" value="1"/>
</dbReference>
<feature type="non-terminal residue" evidence="2">
    <location>
        <position position="1"/>
    </location>
</feature>
<evidence type="ECO:0000259" key="1">
    <source>
        <dbReference type="Pfam" id="PF00763"/>
    </source>
</evidence>
<organism evidence="2 3">
    <name type="scientific">Rotaria magnacalcarata</name>
    <dbReference type="NCBI Taxonomy" id="392030"/>
    <lineage>
        <taxon>Eukaryota</taxon>
        <taxon>Metazoa</taxon>
        <taxon>Spiralia</taxon>
        <taxon>Gnathifera</taxon>
        <taxon>Rotifera</taxon>
        <taxon>Eurotatoria</taxon>
        <taxon>Bdelloidea</taxon>
        <taxon>Philodinida</taxon>
        <taxon>Philodinidae</taxon>
        <taxon>Rotaria</taxon>
    </lineage>
</organism>
<dbReference type="EMBL" id="CAJOBI010026803">
    <property type="protein sequence ID" value="CAF4249601.1"/>
    <property type="molecule type" value="Genomic_DNA"/>
</dbReference>
<gene>
    <name evidence="2" type="ORF">SMN809_LOCUS23935</name>
</gene>
<sequence>IEFQVINHLMHIAPSNLIDTINRLNNDDTVDGIILQLPLPLHLVD</sequence>
<dbReference type="GO" id="GO:0004488">
    <property type="term" value="F:methylenetetrahydrofolate dehydrogenase (NADP+) activity"/>
    <property type="evidence" value="ECO:0007669"/>
    <property type="project" value="InterPro"/>
</dbReference>
<evidence type="ECO:0000313" key="3">
    <source>
        <dbReference type="Proteomes" id="UP000676336"/>
    </source>
</evidence>
<name>A0A8S2SYE8_9BILA</name>
<dbReference type="InterPro" id="IPR046346">
    <property type="entry name" value="Aminoacid_DH-like_N_sf"/>
</dbReference>
<proteinExistence type="predicted"/>
<accession>A0A8S2SYE8</accession>
<feature type="non-terminal residue" evidence="2">
    <location>
        <position position="45"/>
    </location>
</feature>
<feature type="domain" description="Tetrahydrofolate dehydrogenase/cyclohydrolase catalytic" evidence="1">
    <location>
        <begin position="2"/>
        <end position="43"/>
    </location>
</feature>
<evidence type="ECO:0000313" key="2">
    <source>
        <dbReference type="EMBL" id="CAF4249601.1"/>
    </source>
</evidence>
<dbReference type="AlphaFoldDB" id="A0A8S2SYE8"/>
<dbReference type="InterPro" id="IPR020630">
    <property type="entry name" value="THF_DH/CycHdrlase_cat_dom"/>
</dbReference>
<comment type="caution">
    <text evidence="2">The sequence shown here is derived from an EMBL/GenBank/DDBJ whole genome shotgun (WGS) entry which is preliminary data.</text>
</comment>
<dbReference type="Proteomes" id="UP000676336">
    <property type="component" value="Unassembled WGS sequence"/>
</dbReference>